<name>A0A7C0Y483_DESA2</name>
<dbReference type="Proteomes" id="UP000886289">
    <property type="component" value="Unassembled WGS sequence"/>
</dbReference>
<dbReference type="AlphaFoldDB" id="A0A7C0Y483"/>
<gene>
    <name evidence="1" type="ORF">ENG63_03655</name>
</gene>
<sequence>MINFFLFRSYLNYKVVNHFHSIYPKNIKIMALPTPFDPFEWKVIVELEKEYKYFYFNFLKNKPYFKKHFLKNPEKIAFLKNLPLSKLFLEWAIFPIVDSSEKIFYLKDLRFFHPKYHILTVRIIFDKKTKETFLFKAQ</sequence>
<dbReference type="EMBL" id="DRBS01000141">
    <property type="protein sequence ID" value="HDD43941.1"/>
    <property type="molecule type" value="Genomic_DNA"/>
</dbReference>
<proteinExistence type="predicted"/>
<comment type="caution">
    <text evidence="1">The sequence shown here is derived from an EMBL/GenBank/DDBJ whole genome shotgun (WGS) entry which is preliminary data.</text>
</comment>
<accession>A0A7C0Y483</accession>
<organism evidence="1">
    <name type="scientific">Desulfofervidus auxilii</name>
    <dbReference type="NCBI Taxonomy" id="1621989"/>
    <lineage>
        <taxon>Bacteria</taxon>
        <taxon>Pseudomonadati</taxon>
        <taxon>Thermodesulfobacteriota</taxon>
        <taxon>Candidatus Desulfofervidia</taxon>
        <taxon>Candidatus Desulfofervidales</taxon>
        <taxon>Candidatus Desulfofervidaceae</taxon>
        <taxon>Candidatus Desulfofervidus</taxon>
    </lineage>
</organism>
<evidence type="ECO:0000313" key="1">
    <source>
        <dbReference type="EMBL" id="HDD43941.1"/>
    </source>
</evidence>
<protein>
    <submittedName>
        <fullName evidence="1">Uncharacterized protein</fullName>
    </submittedName>
</protein>
<reference evidence="1" key="1">
    <citation type="journal article" date="2020" name="mSystems">
        <title>Genome- and Community-Level Interaction Insights into Carbon Utilization and Element Cycling Functions of Hydrothermarchaeota in Hydrothermal Sediment.</title>
        <authorList>
            <person name="Zhou Z."/>
            <person name="Liu Y."/>
            <person name="Xu W."/>
            <person name="Pan J."/>
            <person name="Luo Z.H."/>
            <person name="Li M."/>
        </authorList>
    </citation>
    <scope>NUCLEOTIDE SEQUENCE [LARGE SCALE GENOMIC DNA]</scope>
    <source>
        <strain evidence="1">HyVt-233</strain>
    </source>
</reference>